<feature type="region of interest" description="Disordered" evidence="1">
    <location>
        <begin position="73"/>
        <end position="161"/>
    </location>
</feature>
<comment type="caution">
    <text evidence="2">The sequence shown here is derived from an EMBL/GenBank/DDBJ whole genome shotgun (WGS) entry which is preliminary data.</text>
</comment>
<accession>A0ABN9T7U8</accession>
<keyword evidence="3" id="KW-1185">Reference proteome</keyword>
<dbReference type="Proteomes" id="UP001189429">
    <property type="component" value="Unassembled WGS sequence"/>
</dbReference>
<name>A0ABN9T7U8_9DINO</name>
<proteinExistence type="predicted"/>
<evidence type="ECO:0000256" key="1">
    <source>
        <dbReference type="SAM" id="MobiDB-lite"/>
    </source>
</evidence>
<feature type="compositionally biased region" description="Gly residues" evidence="1">
    <location>
        <begin position="129"/>
        <end position="143"/>
    </location>
</feature>
<sequence>MGMSAPAEKETEPLQPAGDGAAPACQAAVAPGDRPARATGPPAAAAAGSLLALGLVPCEPRVPALDLAAVAADRAHTGEPEGAPCRQGHPPQREARTAAPPRLQGRGPGPATESLLFPGLTLARPRRSLGGGRAGGRAGGGGKAAHWGTPSSSTAATDAGA</sequence>
<protein>
    <submittedName>
        <fullName evidence="2">Uncharacterized protein</fullName>
    </submittedName>
</protein>
<evidence type="ECO:0000313" key="2">
    <source>
        <dbReference type="EMBL" id="CAK0841168.1"/>
    </source>
</evidence>
<feature type="compositionally biased region" description="Polar residues" evidence="1">
    <location>
        <begin position="149"/>
        <end position="161"/>
    </location>
</feature>
<feature type="region of interest" description="Disordered" evidence="1">
    <location>
        <begin position="1"/>
        <end position="43"/>
    </location>
</feature>
<gene>
    <name evidence="2" type="ORF">PCOR1329_LOCUS36442</name>
</gene>
<evidence type="ECO:0000313" key="3">
    <source>
        <dbReference type="Proteomes" id="UP001189429"/>
    </source>
</evidence>
<organism evidence="2 3">
    <name type="scientific">Prorocentrum cordatum</name>
    <dbReference type="NCBI Taxonomy" id="2364126"/>
    <lineage>
        <taxon>Eukaryota</taxon>
        <taxon>Sar</taxon>
        <taxon>Alveolata</taxon>
        <taxon>Dinophyceae</taxon>
        <taxon>Prorocentrales</taxon>
        <taxon>Prorocentraceae</taxon>
        <taxon>Prorocentrum</taxon>
    </lineage>
</organism>
<dbReference type="EMBL" id="CAUYUJ010014434">
    <property type="protein sequence ID" value="CAK0841168.1"/>
    <property type="molecule type" value="Genomic_DNA"/>
</dbReference>
<feature type="compositionally biased region" description="Low complexity" evidence="1">
    <location>
        <begin position="16"/>
        <end position="43"/>
    </location>
</feature>
<reference evidence="2" key="1">
    <citation type="submission" date="2023-10" db="EMBL/GenBank/DDBJ databases">
        <authorList>
            <person name="Chen Y."/>
            <person name="Shah S."/>
            <person name="Dougan E. K."/>
            <person name="Thang M."/>
            <person name="Chan C."/>
        </authorList>
    </citation>
    <scope>NUCLEOTIDE SEQUENCE [LARGE SCALE GENOMIC DNA]</scope>
</reference>